<sequence length="237" mass="25096">MTTDSPTLATAAAPPERPVRTAARDTLGVGLGLYPLGIAFGVLLTQSGFAWWWAPLFSLLIYAGSLEFLAIGLFLALTPLASVALTTFLVNFRHVFYGLSFPLHRVRGRFAKAYSVYALTDEAYALCAARPGLSGRRILAVQAFCQGYWVAGGLTGALAGAALPGTLHGLDFALTALFVVLAIDGYRATRDVPGPVLALLCALTALVVAKGQLLVVALGLYVLTLAARHLLRSRRAH</sequence>
<evidence type="ECO:0000256" key="4">
    <source>
        <dbReference type="ARBA" id="ARBA00022475"/>
    </source>
</evidence>
<evidence type="ECO:0000256" key="2">
    <source>
        <dbReference type="ARBA" id="ARBA00010735"/>
    </source>
</evidence>
<proteinExistence type="inferred from homology"/>
<feature type="transmembrane region" description="Helical" evidence="8">
    <location>
        <begin position="27"/>
        <end position="53"/>
    </location>
</feature>
<evidence type="ECO:0000256" key="5">
    <source>
        <dbReference type="ARBA" id="ARBA00022692"/>
    </source>
</evidence>
<comment type="similarity">
    <text evidence="2">Belongs to the AzlC family.</text>
</comment>
<evidence type="ECO:0000256" key="7">
    <source>
        <dbReference type="ARBA" id="ARBA00023136"/>
    </source>
</evidence>
<dbReference type="EMBL" id="JBHTAJ010000055">
    <property type="protein sequence ID" value="MFC7182890.1"/>
    <property type="molecule type" value="Genomic_DNA"/>
</dbReference>
<feature type="transmembrane region" description="Helical" evidence="8">
    <location>
        <begin position="59"/>
        <end position="90"/>
    </location>
</feature>
<keyword evidence="3" id="KW-0813">Transport</keyword>
<protein>
    <submittedName>
        <fullName evidence="9">AzlC family ABC transporter permease</fullName>
    </submittedName>
</protein>
<name>A0ABW2G4S2_9ACTN</name>
<gene>
    <name evidence="9" type="ORF">ACFQMG_25395</name>
</gene>
<feature type="transmembrane region" description="Helical" evidence="8">
    <location>
        <begin position="138"/>
        <end position="159"/>
    </location>
</feature>
<keyword evidence="6 8" id="KW-1133">Transmembrane helix</keyword>
<feature type="transmembrane region" description="Helical" evidence="8">
    <location>
        <begin position="214"/>
        <end position="231"/>
    </location>
</feature>
<dbReference type="RefSeq" id="WP_345707613.1">
    <property type="nucleotide sequence ID" value="NZ_BAABKV010000001.1"/>
</dbReference>
<dbReference type="Pfam" id="PF03591">
    <property type="entry name" value="AzlC"/>
    <property type="match status" value="1"/>
</dbReference>
<evidence type="ECO:0000256" key="1">
    <source>
        <dbReference type="ARBA" id="ARBA00004651"/>
    </source>
</evidence>
<comment type="caution">
    <text evidence="9">The sequence shown here is derived from an EMBL/GenBank/DDBJ whole genome shotgun (WGS) entry which is preliminary data.</text>
</comment>
<keyword evidence="7 8" id="KW-0472">Membrane</keyword>
<evidence type="ECO:0000313" key="9">
    <source>
        <dbReference type="EMBL" id="MFC7182890.1"/>
    </source>
</evidence>
<dbReference type="PANTHER" id="PTHR34979:SF1">
    <property type="entry name" value="INNER MEMBRANE PROTEIN YGAZ"/>
    <property type="match status" value="1"/>
</dbReference>
<dbReference type="InterPro" id="IPR011606">
    <property type="entry name" value="Brnchd-chn_aa_trnsp_permease"/>
</dbReference>
<organism evidence="9 10">
    <name type="scientific">Kitasatospora paranensis</name>
    <dbReference type="NCBI Taxonomy" id="258053"/>
    <lineage>
        <taxon>Bacteria</taxon>
        <taxon>Bacillati</taxon>
        <taxon>Actinomycetota</taxon>
        <taxon>Actinomycetes</taxon>
        <taxon>Kitasatosporales</taxon>
        <taxon>Streptomycetaceae</taxon>
        <taxon>Kitasatospora</taxon>
    </lineage>
</organism>
<evidence type="ECO:0000256" key="8">
    <source>
        <dbReference type="SAM" id="Phobius"/>
    </source>
</evidence>
<comment type="subcellular location">
    <subcellularLocation>
        <location evidence="1">Cell membrane</location>
        <topology evidence="1">Multi-pass membrane protein</topology>
    </subcellularLocation>
</comment>
<keyword evidence="4" id="KW-1003">Cell membrane</keyword>
<evidence type="ECO:0000256" key="3">
    <source>
        <dbReference type="ARBA" id="ARBA00022448"/>
    </source>
</evidence>
<evidence type="ECO:0000313" key="10">
    <source>
        <dbReference type="Proteomes" id="UP001596435"/>
    </source>
</evidence>
<accession>A0ABW2G4S2</accession>
<keyword evidence="10" id="KW-1185">Reference proteome</keyword>
<reference evidence="10" key="1">
    <citation type="journal article" date="2019" name="Int. J. Syst. Evol. Microbiol.">
        <title>The Global Catalogue of Microorganisms (GCM) 10K type strain sequencing project: providing services to taxonomists for standard genome sequencing and annotation.</title>
        <authorList>
            <consortium name="The Broad Institute Genomics Platform"/>
            <consortium name="The Broad Institute Genome Sequencing Center for Infectious Disease"/>
            <person name="Wu L."/>
            <person name="Ma J."/>
        </authorList>
    </citation>
    <scope>NUCLEOTIDE SEQUENCE [LARGE SCALE GENOMIC DNA]</scope>
    <source>
        <strain evidence="10">CGMCC 1.12859</strain>
    </source>
</reference>
<evidence type="ECO:0000256" key="6">
    <source>
        <dbReference type="ARBA" id="ARBA00022989"/>
    </source>
</evidence>
<dbReference type="PANTHER" id="PTHR34979">
    <property type="entry name" value="INNER MEMBRANE PROTEIN YGAZ"/>
    <property type="match status" value="1"/>
</dbReference>
<dbReference type="Proteomes" id="UP001596435">
    <property type="component" value="Unassembled WGS sequence"/>
</dbReference>
<keyword evidence="5 8" id="KW-0812">Transmembrane</keyword>